<organism evidence="2 3">
    <name type="scientific">Siculibacillus lacustris</name>
    <dbReference type="NCBI Taxonomy" id="1549641"/>
    <lineage>
        <taxon>Bacteria</taxon>
        <taxon>Pseudomonadati</taxon>
        <taxon>Pseudomonadota</taxon>
        <taxon>Alphaproteobacteria</taxon>
        <taxon>Hyphomicrobiales</taxon>
        <taxon>Ancalomicrobiaceae</taxon>
        <taxon>Siculibacillus</taxon>
    </lineage>
</organism>
<proteinExistence type="predicted"/>
<evidence type="ECO:0000256" key="1">
    <source>
        <dbReference type="SAM" id="MobiDB-lite"/>
    </source>
</evidence>
<dbReference type="RefSeq" id="WP_131311421.1">
    <property type="nucleotide sequence ID" value="NZ_SJFN01000042.1"/>
</dbReference>
<keyword evidence="3" id="KW-1185">Reference proteome</keyword>
<dbReference type="Proteomes" id="UP000292781">
    <property type="component" value="Unassembled WGS sequence"/>
</dbReference>
<protein>
    <submittedName>
        <fullName evidence="2">Uncharacterized protein</fullName>
    </submittedName>
</protein>
<name>A0A4Q9VH92_9HYPH</name>
<comment type="caution">
    <text evidence="2">The sequence shown here is derived from an EMBL/GenBank/DDBJ whole genome shotgun (WGS) entry which is preliminary data.</text>
</comment>
<evidence type="ECO:0000313" key="2">
    <source>
        <dbReference type="EMBL" id="TBW33586.1"/>
    </source>
</evidence>
<dbReference type="AlphaFoldDB" id="A0A4Q9VH92"/>
<evidence type="ECO:0000313" key="3">
    <source>
        <dbReference type="Proteomes" id="UP000292781"/>
    </source>
</evidence>
<reference evidence="2 3" key="1">
    <citation type="submission" date="2019-02" db="EMBL/GenBank/DDBJ databases">
        <title>Siculibacillus lacustris gen. nov., sp. nov., a new rosette-forming bacterium isolated from a freshwater crater lake (Lake St. Ana, Romania).</title>
        <authorList>
            <person name="Felfoldi T."/>
            <person name="Marton Z."/>
            <person name="Szabo A."/>
            <person name="Mentes A."/>
            <person name="Boka K."/>
            <person name="Marialigeti K."/>
            <person name="Mathe I."/>
            <person name="Koncz M."/>
            <person name="Schumann P."/>
            <person name="Toth E."/>
        </authorList>
    </citation>
    <scope>NUCLEOTIDE SEQUENCE [LARGE SCALE GENOMIC DNA]</scope>
    <source>
        <strain evidence="2 3">SA-279</strain>
    </source>
</reference>
<dbReference type="EMBL" id="SJFN01000042">
    <property type="protein sequence ID" value="TBW33586.1"/>
    <property type="molecule type" value="Genomic_DNA"/>
</dbReference>
<feature type="region of interest" description="Disordered" evidence="1">
    <location>
        <begin position="1"/>
        <end position="20"/>
    </location>
</feature>
<accession>A0A4Q9VH92</accession>
<sequence>MGQFSMEKSLPPGSVLRGNQHYIDNEDSEQAIRATWTREKPQRTAARLTEAQVAEMLAAMKRRFDEIKAGANLLLAGE</sequence>
<gene>
    <name evidence="2" type="ORF">EYW49_20100</name>
</gene>